<organism evidence="5 6">
    <name type="scientific">Cohnella endophytica</name>
    <dbReference type="NCBI Taxonomy" id="2419778"/>
    <lineage>
        <taxon>Bacteria</taxon>
        <taxon>Bacillati</taxon>
        <taxon>Bacillota</taxon>
        <taxon>Bacilli</taxon>
        <taxon>Bacillales</taxon>
        <taxon>Paenibacillaceae</taxon>
        <taxon>Cohnella</taxon>
    </lineage>
</organism>
<dbReference type="OrthoDB" id="9798835at2"/>
<dbReference type="PRINTS" id="PR00778">
    <property type="entry name" value="HTHARSR"/>
</dbReference>
<evidence type="ECO:0000259" key="4">
    <source>
        <dbReference type="PROSITE" id="PS50987"/>
    </source>
</evidence>
<dbReference type="InterPro" id="IPR051081">
    <property type="entry name" value="HTH_MetalResp_TranReg"/>
</dbReference>
<dbReference type="Gene3D" id="1.10.10.10">
    <property type="entry name" value="Winged helix-like DNA-binding domain superfamily/Winged helix DNA-binding domain"/>
    <property type="match status" value="1"/>
</dbReference>
<evidence type="ECO:0000313" key="6">
    <source>
        <dbReference type="Proteomes" id="UP000282076"/>
    </source>
</evidence>
<dbReference type="SUPFAM" id="SSF46785">
    <property type="entry name" value="Winged helix' DNA-binding domain"/>
    <property type="match status" value="1"/>
</dbReference>
<dbReference type="PANTHER" id="PTHR33154">
    <property type="entry name" value="TRANSCRIPTIONAL REGULATOR, ARSR FAMILY"/>
    <property type="match status" value="1"/>
</dbReference>
<dbReference type="EMBL" id="RBZM01000002">
    <property type="protein sequence ID" value="RKP56822.1"/>
    <property type="molecule type" value="Genomic_DNA"/>
</dbReference>
<dbReference type="InterPro" id="IPR001845">
    <property type="entry name" value="HTH_ArsR_DNA-bd_dom"/>
</dbReference>
<keyword evidence="1" id="KW-0805">Transcription regulation</keyword>
<dbReference type="InterPro" id="IPR036390">
    <property type="entry name" value="WH_DNA-bd_sf"/>
</dbReference>
<evidence type="ECO:0000313" key="5">
    <source>
        <dbReference type="EMBL" id="RKP56822.1"/>
    </source>
</evidence>
<feature type="domain" description="HTH arsR-type" evidence="4">
    <location>
        <begin position="6"/>
        <end position="99"/>
    </location>
</feature>
<dbReference type="CDD" id="cd00090">
    <property type="entry name" value="HTH_ARSR"/>
    <property type="match status" value="1"/>
</dbReference>
<dbReference type="PANTHER" id="PTHR33154:SF12">
    <property type="entry name" value="TRANSCRIPTIONAL REGULATORY PROTEIN"/>
    <property type="match status" value="1"/>
</dbReference>
<evidence type="ECO:0000256" key="3">
    <source>
        <dbReference type="ARBA" id="ARBA00023163"/>
    </source>
</evidence>
<accession>A0A494YA89</accession>
<evidence type="ECO:0000256" key="2">
    <source>
        <dbReference type="ARBA" id="ARBA00023125"/>
    </source>
</evidence>
<keyword evidence="6" id="KW-1185">Reference proteome</keyword>
<dbReference type="Proteomes" id="UP000282076">
    <property type="component" value="Unassembled WGS sequence"/>
</dbReference>
<dbReference type="InterPro" id="IPR036388">
    <property type="entry name" value="WH-like_DNA-bd_sf"/>
</dbReference>
<keyword evidence="2" id="KW-0238">DNA-binding</keyword>
<dbReference type="GO" id="GO:0003677">
    <property type="term" value="F:DNA binding"/>
    <property type="evidence" value="ECO:0007669"/>
    <property type="project" value="UniProtKB-KW"/>
</dbReference>
<dbReference type="InterPro" id="IPR011991">
    <property type="entry name" value="ArsR-like_HTH"/>
</dbReference>
<evidence type="ECO:0000256" key="1">
    <source>
        <dbReference type="ARBA" id="ARBA00023015"/>
    </source>
</evidence>
<dbReference type="PROSITE" id="PS50987">
    <property type="entry name" value="HTH_ARSR_2"/>
    <property type="match status" value="1"/>
</dbReference>
<reference evidence="5 6" key="1">
    <citation type="submission" date="2018-10" db="EMBL/GenBank/DDBJ databases">
        <title>Cohnella sp. M2MS4P-1, whole genome shotgun sequence.</title>
        <authorList>
            <person name="Tuo L."/>
        </authorList>
    </citation>
    <scope>NUCLEOTIDE SEQUENCE [LARGE SCALE GENOMIC DNA]</scope>
    <source>
        <strain evidence="5 6">M2MS4P-1</strain>
    </source>
</reference>
<protein>
    <submittedName>
        <fullName evidence="5">Transcriptional regulator</fullName>
    </submittedName>
</protein>
<proteinExistence type="predicted"/>
<dbReference type="RefSeq" id="WP_120974393.1">
    <property type="nucleotide sequence ID" value="NZ_RBZM01000002.1"/>
</dbReference>
<dbReference type="GO" id="GO:0003700">
    <property type="term" value="F:DNA-binding transcription factor activity"/>
    <property type="evidence" value="ECO:0007669"/>
    <property type="project" value="InterPro"/>
</dbReference>
<dbReference type="AlphaFoldDB" id="A0A494YA89"/>
<dbReference type="SMART" id="SM00418">
    <property type="entry name" value="HTH_ARSR"/>
    <property type="match status" value="1"/>
</dbReference>
<sequence>MKYLHHPDREEIQLSSVLYALSDPVRLFIISEIQRSGERSCGEIDVPVVKSTLSHHSRTLREAGVVHVRVHGTQRLLSLRTEDLEYRFPGLLGSILEAYERTGEKIQ</sequence>
<name>A0A494YA89_9BACL</name>
<gene>
    <name evidence="5" type="ORF">D7Z26_02195</name>
</gene>
<keyword evidence="3" id="KW-0804">Transcription</keyword>
<comment type="caution">
    <text evidence="5">The sequence shown here is derived from an EMBL/GenBank/DDBJ whole genome shotgun (WGS) entry which is preliminary data.</text>
</comment>